<sequence length="264" mass="29330">MKNLLKLPKAIFYIVFIFLIFFVSCSSDSSDDTIQEEQEEMEEQTDTDYNISGILSKFEGTGLSYAVNGNTVTFTTANLPNHTSPYWPTDNPLYADYNGTNSNFNKNPNEIAEQNIVFTITLNPTEASNKQATEMGPIGISRNGVVFFNQYAAEGAPLTNEINSFDQYLGHPTGRSQYHYHIEPTYLTEQFGEDAFLGLLADGFPVYGPVENGTAITNSDLDIYHGHTGPTTDFPEGIYHYHVTSEDPYINGNGYFGTPGNISR</sequence>
<evidence type="ECO:0000313" key="2">
    <source>
        <dbReference type="EMBL" id="PWH83181.1"/>
    </source>
</evidence>
<gene>
    <name evidence="2" type="ORF">DIS18_01105</name>
</gene>
<keyword evidence="3" id="KW-1185">Reference proteome</keyword>
<dbReference type="Proteomes" id="UP000245375">
    <property type="component" value="Unassembled WGS sequence"/>
</dbReference>
<protein>
    <submittedName>
        <fullName evidence="2">YHYH protein</fullName>
    </submittedName>
</protein>
<dbReference type="RefSeq" id="WP_109351204.1">
    <property type="nucleotide sequence ID" value="NZ_QFRI01000001.1"/>
</dbReference>
<evidence type="ECO:0000313" key="3">
    <source>
        <dbReference type="Proteomes" id="UP000245375"/>
    </source>
</evidence>
<dbReference type="AlphaFoldDB" id="A0A2U2X5X7"/>
<proteinExistence type="predicted"/>
<dbReference type="EMBL" id="QFRI01000001">
    <property type="protein sequence ID" value="PWH83181.1"/>
    <property type="molecule type" value="Genomic_DNA"/>
</dbReference>
<reference evidence="2" key="1">
    <citation type="submission" date="2018-05" db="EMBL/GenBank/DDBJ databases">
        <title>Algibacter marinivivus sp. nov., isolated from sample around a algae.</title>
        <authorList>
            <person name="Zhong X."/>
        </authorList>
    </citation>
    <scope>NUCLEOTIDE SEQUENCE [LARGE SCALE GENOMIC DNA]</scope>
    <source>
        <strain evidence="2">ZY111</strain>
    </source>
</reference>
<evidence type="ECO:0000259" key="1">
    <source>
        <dbReference type="Pfam" id="PF14240"/>
    </source>
</evidence>
<name>A0A2U2X5X7_9FLAO</name>
<dbReference type="PROSITE" id="PS51257">
    <property type="entry name" value="PROKAR_LIPOPROTEIN"/>
    <property type="match status" value="1"/>
</dbReference>
<comment type="caution">
    <text evidence="2">The sequence shown here is derived from an EMBL/GenBank/DDBJ whole genome shotgun (WGS) entry which is preliminary data.</text>
</comment>
<dbReference type="Pfam" id="PF14240">
    <property type="entry name" value="YHYH"/>
    <property type="match status" value="2"/>
</dbReference>
<dbReference type="PANTHER" id="PTHR30289:SF8">
    <property type="entry name" value="YHYH DOMAIN-CONTAINING PROTEIN"/>
    <property type="match status" value="1"/>
</dbReference>
<dbReference type="PANTHER" id="PTHR30289">
    <property type="entry name" value="UNCHARACTERIZED PROTEIN YBCL-RELATED"/>
    <property type="match status" value="1"/>
</dbReference>
<organism evidence="2 3">
    <name type="scientific">Algibacter marinivivus</name>
    <dbReference type="NCBI Taxonomy" id="2100723"/>
    <lineage>
        <taxon>Bacteria</taxon>
        <taxon>Pseudomonadati</taxon>
        <taxon>Bacteroidota</taxon>
        <taxon>Flavobacteriia</taxon>
        <taxon>Flavobacteriales</taxon>
        <taxon>Flavobacteriaceae</taxon>
        <taxon>Algibacter</taxon>
    </lineage>
</organism>
<reference evidence="2" key="2">
    <citation type="submission" date="2018-05" db="EMBL/GenBank/DDBJ databases">
        <authorList>
            <person name="Lanie J.A."/>
            <person name="Ng W.-L."/>
            <person name="Kazmierczak K.M."/>
            <person name="Andrzejewski T.M."/>
            <person name="Davidsen T.M."/>
            <person name="Wayne K.J."/>
            <person name="Tettelin H."/>
            <person name="Glass J.I."/>
            <person name="Rusch D."/>
            <person name="Podicherti R."/>
            <person name="Tsui H.-C.T."/>
            <person name="Winkler M.E."/>
        </authorList>
    </citation>
    <scope>NUCLEOTIDE SEQUENCE [LARGE SCALE GENOMIC DNA]</scope>
    <source>
        <strain evidence="2">ZY111</strain>
    </source>
</reference>
<feature type="domain" description="YHYH" evidence="1">
    <location>
        <begin position="118"/>
        <end position="210"/>
    </location>
</feature>
<feature type="domain" description="YHYH" evidence="1">
    <location>
        <begin position="217"/>
        <end position="251"/>
    </location>
</feature>
<dbReference type="OrthoDB" id="665834at2"/>
<accession>A0A2U2X5X7</accession>
<dbReference type="InterPro" id="IPR025924">
    <property type="entry name" value="YHYH_dom"/>
</dbReference>